<proteinExistence type="predicted"/>
<dbReference type="EMBL" id="JAMSHT010000001">
    <property type="protein sequence ID" value="MCM8557962.1"/>
    <property type="molecule type" value="Genomic_DNA"/>
</dbReference>
<feature type="domain" description="TadE-like" evidence="1">
    <location>
        <begin position="1"/>
        <end position="37"/>
    </location>
</feature>
<name>A0A9X2EI39_9SPHN</name>
<protein>
    <submittedName>
        <fullName evidence="2">Pilus assembly protein</fullName>
    </submittedName>
</protein>
<reference evidence="2" key="1">
    <citation type="submission" date="2022-06" db="EMBL/GenBank/DDBJ databases">
        <title>Sphingomicrobium sedimins sp. nov., a marine bacterium isolated from tidal flat.</title>
        <authorList>
            <person name="Kim C.-H."/>
            <person name="Yoo Y."/>
            <person name="Kim J.-J."/>
        </authorList>
    </citation>
    <scope>NUCLEOTIDE SEQUENCE</scope>
    <source>
        <strain evidence="2">GRR-S6-50</strain>
    </source>
</reference>
<sequence length="153" mass="16044">MALVIPLLLLLMFGSLELGNYFYSGHRLTESVREGARYAARQGFSNFPCGSATNATVVTDTQNIVRKGEPDTNAVDLLPNWGASGASITVSHACVTAAGGQNMEGLYRNNTGGAPVVTVRARVPYQGLVGALLGFGELNLFLNADQQAAVVGL</sequence>
<evidence type="ECO:0000313" key="2">
    <source>
        <dbReference type="EMBL" id="MCM8557962.1"/>
    </source>
</evidence>
<comment type="caution">
    <text evidence="2">The sequence shown here is derived from an EMBL/GenBank/DDBJ whole genome shotgun (WGS) entry which is preliminary data.</text>
</comment>
<evidence type="ECO:0000313" key="3">
    <source>
        <dbReference type="Proteomes" id="UP001155128"/>
    </source>
</evidence>
<organism evidence="2 3">
    <name type="scientific">Sphingomicrobium sediminis</name>
    <dbReference type="NCBI Taxonomy" id="2950949"/>
    <lineage>
        <taxon>Bacteria</taxon>
        <taxon>Pseudomonadati</taxon>
        <taxon>Pseudomonadota</taxon>
        <taxon>Alphaproteobacteria</taxon>
        <taxon>Sphingomonadales</taxon>
        <taxon>Sphingomonadaceae</taxon>
        <taxon>Sphingomicrobium</taxon>
    </lineage>
</organism>
<dbReference type="Proteomes" id="UP001155128">
    <property type="component" value="Unassembled WGS sequence"/>
</dbReference>
<accession>A0A9X2EI39</accession>
<dbReference type="Pfam" id="PF07811">
    <property type="entry name" value="TadE"/>
    <property type="match status" value="1"/>
</dbReference>
<gene>
    <name evidence="2" type="ORF">NDO55_09030</name>
</gene>
<dbReference type="InterPro" id="IPR012495">
    <property type="entry name" value="TadE-like_dom"/>
</dbReference>
<dbReference type="AlphaFoldDB" id="A0A9X2EI39"/>
<evidence type="ECO:0000259" key="1">
    <source>
        <dbReference type="Pfam" id="PF07811"/>
    </source>
</evidence>
<keyword evidence="3" id="KW-1185">Reference proteome</keyword>